<dbReference type="InterPro" id="IPR038438">
    <property type="entry name" value="PepN_Ig-like_sf"/>
</dbReference>
<comment type="caution">
    <text evidence="12">The sequence shown here is derived from an EMBL/GenBank/DDBJ whole genome shotgun (WGS) entry which is preliminary data.</text>
</comment>
<dbReference type="AlphaFoldDB" id="A0AAE0SQV8"/>
<reference evidence="12" key="3">
    <citation type="submission" date="2023-05" db="EMBL/GenBank/DDBJ databases">
        <authorList>
            <person name="Smith C.H."/>
        </authorList>
    </citation>
    <scope>NUCLEOTIDE SEQUENCE</scope>
    <source>
        <strain evidence="12">CHS0354</strain>
        <tissue evidence="12">Mantle</tissue>
    </source>
</reference>
<evidence type="ECO:0000256" key="6">
    <source>
        <dbReference type="ARBA" id="ARBA00022801"/>
    </source>
</evidence>
<dbReference type="InterPro" id="IPR042097">
    <property type="entry name" value="Aminopeptidase_N-like_N_sf"/>
</dbReference>
<proteinExistence type="inferred from homology"/>
<dbReference type="SUPFAM" id="SSF63737">
    <property type="entry name" value="Leukotriene A4 hydrolase N-terminal domain"/>
    <property type="match status" value="1"/>
</dbReference>
<dbReference type="GO" id="GO:0008237">
    <property type="term" value="F:metallopeptidase activity"/>
    <property type="evidence" value="ECO:0007669"/>
    <property type="project" value="UniProtKB-KW"/>
</dbReference>
<dbReference type="GO" id="GO:0006508">
    <property type="term" value="P:proteolysis"/>
    <property type="evidence" value="ECO:0007669"/>
    <property type="project" value="UniProtKB-KW"/>
</dbReference>
<dbReference type="InterPro" id="IPR027268">
    <property type="entry name" value="Peptidase_M4/M1_CTD_sf"/>
</dbReference>
<name>A0AAE0SQV8_9BIVA</name>
<keyword evidence="6" id="KW-0378">Hydrolase</keyword>
<keyword evidence="5" id="KW-0479">Metal-binding</keyword>
<keyword evidence="8" id="KW-0482">Metalloprotease</keyword>
<dbReference type="Pfam" id="PF11940">
    <property type="entry name" value="DUF3458"/>
    <property type="match status" value="1"/>
</dbReference>
<dbReference type="Gene3D" id="2.60.40.1840">
    <property type="match status" value="1"/>
</dbReference>
<organism evidence="12 13">
    <name type="scientific">Potamilus streckersoni</name>
    <dbReference type="NCBI Taxonomy" id="2493646"/>
    <lineage>
        <taxon>Eukaryota</taxon>
        <taxon>Metazoa</taxon>
        <taxon>Spiralia</taxon>
        <taxon>Lophotrochozoa</taxon>
        <taxon>Mollusca</taxon>
        <taxon>Bivalvia</taxon>
        <taxon>Autobranchia</taxon>
        <taxon>Heteroconchia</taxon>
        <taxon>Palaeoheterodonta</taxon>
        <taxon>Unionida</taxon>
        <taxon>Unionoidea</taxon>
        <taxon>Unionidae</taxon>
        <taxon>Ambleminae</taxon>
        <taxon>Lampsilini</taxon>
        <taxon>Potamilus</taxon>
    </lineage>
</organism>
<dbReference type="Gene3D" id="1.10.390.10">
    <property type="entry name" value="Neutral Protease Domain 2"/>
    <property type="match status" value="1"/>
</dbReference>
<dbReference type="InterPro" id="IPR014782">
    <property type="entry name" value="Peptidase_M1_dom"/>
</dbReference>
<evidence type="ECO:0000313" key="13">
    <source>
        <dbReference type="Proteomes" id="UP001195483"/>
    </source>
</evidence>
<feature type="domain" description="Peptidase M1 alanyl aminopeptidase Ig-like fold" evidence="10">
    <location>
        <begin position="422"/>
        <end position="496"/>
    </location>
</feature>
<evidence type="ECO:0000313" key="12">
    <source>
        <dbReference type="EMBL" id="KAK3596119.1"/>
    </source>
</evidence>
<dbReference type="FunFam" id="3.30.2010.30:FF:000002">
    <property type="entry name" value="Putative aminopeptidase N"/>
    <property type="match status" value="1"/>
</dbReference>
<evidence type="ECO:0000256" key="3">
    <source>
        <dbReference type="ARBA" id="ARBA00022438"/>
    </source>
</evidence>
<dbReference type="Gene3D" id="3.30.2010.30">
    <property type="match status" value="1"/>
</dbReference>
<protein>
    <recommendedName>
        <fullName evidence="14">Aminopeptidase N</fullName>
    </recommendedName>
</protein>
<dbReference type="PANTHER" id="PTHR46322">
    <property type="entry name" value="PUROMYCIN-SENSITIVE AMINOPEPTIDASE"/>
    <property type="match status" value="1"/>
</dbReference>
<reference evidence="12" key="1">
    <citation type="journal article" date="2021" name="Genome Biol. Evol.">
        <title>A High-Quality Reference Genome for a Parasitic Bivalve with Doubly Uniparental Inheritance (Bivalvia: Unionida).</title>
        <authorList>
            <person name="Smith C.H."/>
        </authorList>
    </citation>
    <scope>NUCLEOTIDE SEQUENCE</scope>
    <source>
        <strain evidence="12">CHS0354</strain>
    </source>
</reference>
<dbReference type="GO" id="GO:0008270">
    <property type="term" value="F:zinc ion binding"/>
    <property type="evidence" value="ECO:0007669"/>
    <property type="project" value="InterPro"/>
</dbReference>
<dbReference type="InterPro" id="IPR045357">
    <property type="entry name" value="Aminopeptidase_N-like_N"/>
</dbReference>
<dbReference type="Pfam" id="PF01433">
    <property type="entry name" value="Peptidase_M1"/>
    <property type="match status" value="1"/>
</dbReference>
<dbReference type="Pfam" id="PF17900">
    <property type="entry name" value="Peptidase_M1_N"/>
    <property type="match status" value="1"/>
</dbReference>
<sequence length="504" mass="57369">MTKKSATKYLKDYTPYPWQILSADLDVKLDEASTQVKTVIRLKKKSTAESIYLNGKKLELHSLHLNGVPLTPAQYITDEDGLTIPCTAEDVVLETVCIIHPDKNTELQGLYVSDGILTTQCESEGFRSITYFPDRPDCTTVFSCRLTGDKDKYPVMLSNGNPVEASVNGNEHSVLWKDPFAKPSYLFALGCRKAEQHRNRHGFAIESLKKSMRWDEEVFGLEYDLDIYMIVAVDDFNFGAMENKGLNVFNSRFILADDELTTDAEKIRIEAIIAHEYFHNWTGNRVTLRNWFHLTLKEGLTVFRDQEFTQDVRLGSVKRIEDVQKLVTYQFPEDAGPLAHPPIPQSYVNMNNFYTVTVYEKGAEIVRMLQTILGRELFVTAVKDYIARHDGDCAAVEDFIAAMERASGKNLAQFLRWYYRPGTPHLNIITNYNTAVRTLTLTVVQTNPTSEKQGNSDPFMIPLHIGLIGKISRREITYQSAQQEQEGIFILTDKKNGTDTDRVE</sequence>
<dbReference type="InterPro" id="IPR012779">
    <property type="entry name" value="Peptidase_M1_pepN"/>
</dbReference>
<evidence type="ECO:0000259" key="10">
    <source>
        <dbReference type="Pfam" id="PF11940"/>
    </source>
</evidence>
<evidence type="ECO:0000256" key="1">
    <source>
        <dbReference type="ARBA" id="ARBA00001947"/>
    </source>
</evidence>
<dbReference type="Gene3D" id="2.60.40.1730">
    <property type="entry name" value="tricorn interacting facor f3 domain"/>
    <property type="match status" value="1"/>
</dbReference>
<evidence type="ECO:0000259" key="9">
    <source>
        <dbReference type="Pfam" id="PF01433"/>
    </source>
</evidence>
<dbReference type="GO" id="GO:0004177">
    <property type="term" value="F:aminopeptidase activity"/>
    <property type="evidence" value="ECO:0007669"/>
    <property type="project" value="UniProtKB-KW"/>
</dbReference>
<comment type="similarity">
    <text evidence="2">Belongs to the peptidase M1 family.</text>
</comment>
<dbReference type="PRINTS" id="PR00756">
    <property type="entry name" value="ALADIPTASE"/>
</dbReference>
<evidence type="ECO:0000256" key="5">
    <source>
        <dbReference type="ARBA" id="ARBA00022723"/>
    </source>
</evidence>
<feature type="domain" description="Peptidase M1 membrane alanine aminopeptidase" evidence="9">
    <location>
        <begin position="203"/>
        <end position="416"/>
    </location>
</feature>
<dbReference type="InterPro" id="IPR001930">
    <property type="entry name" value="Peptidase_M1"/>
</dbReference>
<evidence type="ECO:0000256" key="8">
    <source>
        <dbReference type="ARBA" id="ARBA00023049"/>
    </source>
</evidence>
<accession>A0AAE0SQV8</accession>
<comment type="cofactor">
    <cofactor evidence="1">
        <name>Zn(2+)</name>
        <dbReference type="ChEBI" id="CHEBI:29105"/>
    </cofactor>
</comment>
<dbReference type="InterPro" id="IPR035414">
    <property type="entry name" value="Peptidase_M1_pepN_Ig-like"/>
</dbReference>
<evidence type="ECO:0000256" key="4">
    <source>
        <dbReference type="ARBA" id="ARBA00022670"/>
    </source>
</evidence>
<keyword evidence="7" id="KW-0862">Zinc</keyword>
<evidence type="ECO:0000256" key="2">
    <source>
        <dbReference type="ARBA" id="ARBA00010136"/>
    </source>
</evidence>
<reference evidence="12" key="2">
    <citation type="journal article" date="2021" name="Genome Biol. Evol.">
        <title>Developing a high-quality reference genome for a parasitic bivalve with doubly uniparental inheritance (Bivalvia: Unionida).</title>
        <authorList>
            <person name="Smith C.H."/>
        </authorList>
    </citation>
    <scope>NUCLEOTIDE SEQUENCE</scope>
    <source>
        <strain evidence="12">CHS0354</strain>
        <tissue evidence="12">Mantle</tissue>
    </source>
</reference>
<evidence type="ECO:0000259" key="11">
    <source>
        <dbReference type="Pfam" id="PF17900"/>
    </source>
</evidence>
<evidence type="ECO:0008006" key="14">
    <source>
        <dbReference type="Google" id="ProtNLM"/>
    </source>
</evidence>
<keyword evidence="3" id="KW-0031">Aminopeptidase</keyword>
<gene>
    <name evidence="12" type="ORF">CHS0354_027389</name>
</gene>
<dbReference type="EMBL" id="JAEAOA010001653">
    <property type="protein sequence ID" value="KAK3596119.1"/>
    <property type="molecule type" value="Genomic_DNA"/>
</dbReference>
<dbReference type="SUPFAM" id="SSF55486">
    <property type="entry name" value="Metalloproteases ('zincins'), catalytic domain"/>
    <property type="match status" value="1"/>
</dbReference>
<evidence type="ECO:0000256" key="7">
    <source>
        <dbReference type="ARBA" id="ARBA00022833"/>
    </source>
</evidence>
<dbReference type="CDD" id="cd09600">
    <property type="entry name" value="M1_APN"/>
    <property type="match status" value="1"/>
</dbReference>
<dbReference type="Proteomes" id="UP001195483">
    <property type="component" value="Unassembled WGS sequence"/>
</dbReference>
<dbReference type="PANTHER" id="PTHR46322:SF1">
    <property type="entry name" value="PUROMYCIN-SENSITIVE AMINOPEPTIDASE"/>
    <property type="match status" value="1"/>
</dbReference>
<feature type="domain" description="Aminopeptidase N-like N-terminal" evidence="11">
    <location>
        <begin position="24"/>
        <end position="186"/>
    </location>
</feature>
<keyword evidence="4" id="KW-0645">Protease</keyword>
<keyword evidence="13" id="KW-1185">Reference proteome</keyword>